<dbReference type="Gene3D" id="3.80.10.10">
    <property type="entry name" value="Ribonuclease Inhibitor"/>
    <property type="match status" value="1"/>
</dbReference>
<evidence type="ECO:0000313" key="11">
    <source>
        <dbReference type="Proteomes" id="UP000886611"/>
    </source>
</evidence>
<keyword evidence="3" id="KW-0677">Repeat</keyword>
<dbReference type="InterPro" id="IPR000483">
    <property type="entry name" value="Cys-rich_flank_reg_C"/>
</dbReference>
<dbReference type="InterPro" id="IPR013783">
    <property type="entry name" value="Ig-like_fold"/>
</dbReference>
<dbReference type="FunFam" id="2.60.40.10:FF:000032">
    <property type="entry name" value="palladin isoform X1"/>
    <property type="match status" value="1"/>
</dbReference>
<evidence type="ECO:0000256" key="5">
    <source>
        <dbReference type="ARBA" id="ARBA00023180"/>
    </source>
</evidence>
<dbReference type="Gene3D" id="2.60.40.10">
    <property type="entry name" value="Immunoglobulins"/>
    <property type="match status" value="1"/>
</dbReference>
<dbReference type="SMART" id="SM00082">
    <property type="entry name" value="LRRCT"/>
    <property type="match status" value="1"/>
</dbReference>
<dbReference type="InterPro" id="IPR007110">
    <property type="entry name" value="Ig-like_dom"/>
</dbReference>
<feature type="compositionally biased region" description="Acidic residues" evidence="7">
    <location>
        <begin position="24"/>
        <end position="33"/>
    </location>
</feature>
<dbReference type="AlphaFoldDB" id="A0A8X8BXR8"/>
<dbReference type="Pfam" id="PF13855">
    <property type="entry name" value="LRR_8"/>
    <property type="match status" value="2"/>
</dbReference>
<keyword evidence="4" id="KW-1015">Disulfide bond</keyword>
<feature type="compositionally biased region" description="Polar residues" evidence="7">
    <location>
        <begin position="721"/>
        <end position="732"/>
    </location>
</feature>
<evidence type="ECO:0000256" key="3">
    <source>
        <dbReference type="ARBA" id="ARBA00022737"/>
    </source>
</evidence>
<keyword evidence="5" id="KW-0325">Glycoprotein</keyword>
<dbReference type="PANTHER" id="PTHR24366">
    <property type="entry name" value="IG(IMMUNOGLOBULIN) AND LRR(LEUCINE RICH REPEAT) DOMAINS"/>
    <property type="match status" value="1"/>
</dbReference>
<keyword evidence="8" id="KW-0472">Membrane</keyword>
<reference evidence="10 11" key="1">
    <citation type="journal article" date="2021" name="Cell">
        <title>Tracing the genetic footprints of vertebrate landing in non-teleost ray-finned fishes.</title>
        <authorList>
            <person name="Bi X."/>
            <person name="Wang K."/>
            <person name="Yang L."/>
            <person name="Pan H."/>
            <person name="Jiang H."/>
            <person name="Wei Q."/>
            <person name="Fang M."/>
            <person name="Yu H."/>
            <person name="Zhu C."/>
            <person name="Cai Y."/>
            <person name="He Y."/>
            <person name="Gan X."/>
            <person name="Zeng H."/>
            <person name="Yu D."/>
            <person name="Zhu Y."/>
            <person name="Jiang H."/>
            <person name="Qiu Q."/>
            <person name="Yang H."/>
            <person name="Zhang Y.E."/>
            <person name="Wang W."/>
            <person name="Zhu M."/>
            <person name="He S."/>
            <person name="Zhang G."/>
        </authorList>
    </citation>
    <scope>NUCLEOTIDE SEQUENCE [LARGE SCALE GENOMIC DNA]</scope>
    <source>
        <strain evidence="10">Bchr_013</strain>
    </source>
</reference>
<name>A0A8X8BXR8_POLSE</name>
<dbReference type="PROSITE" id="PS51450">
    <property type="entry name" value="LRR"/>
    <property type="match status" value="1"/>
</dbReference>
<evidence type="ECO:0000256" key="6">
    <source>
        <dbReference type="ARBA" id="ARBA00023319"/>
    </source>
</evidence>
<dbReference type="SMART" id="SM00409">
    <property type="entry name" value="IG"/>
    <property type="match status" value="1"/>
</dbReference>
<feature type="non-terminal residue" evidence="10">
    <location>
        <position position="1"/>
    </location>
</feature>
<keyword evidence="1" id="KW-0433">Leucine-rich repeat</keyword>
<accession>A0A8X8BXR8</accession>
<gene>
    <name evidence="10" type="primary">Islr2</name>
    <name evidence="10" type="ORF">GTO96_0006380</name>
</gene>
<comment type="caution">
    <text evidence="10">The sequence shown here is derived from an EMBL/GenBank/DDBJ whole genome shotgun (WGS) entry which is preliminary data.</text>
</comment>
<dbReference type="InterPro" id="IPR003591">
    <property type="entry name" value="Leu-rich_rpt_typical-subtyp"/>
</dbReference>
<dbReference type="InterPro" id="IPR036179">
    <property type="entry name" value="Ig-like_dom_sf"/>
</dbReference>
<keyword evidence="11" id="KW-1185">Reference proteome</keyword>
<dbReference type="SMART" id="SM00408">
    <property type="entry name" value="IGc2"/>
    <property type="match status" value="1"/>
</dbReference>
<dbReference type="PROSITE" id="PS50835">
    <property type="entry name" value="IG_LIKE"/>
    <property type="match status" value="1"/>
</dbReference>
<feature type="region of interest" description="Disordered" evidence="7">
    <location>
        <begin position="1"/>
        <end position="55"/>
    </location>
</feature>
<evidence type="ECO:0000313" key="10">
    <source>
        <dbReference type="EMBL" id="KAG2471326.1"/>
    </source>
</evidence>
<dbReference type="InterPro" id="IPR003598">
    <property type="entry name" value="Ig_sub2"/>
</dbReference>
<organism evidence="10 11">
    <name type="scientific">Polypterus senegalus</name>
    <name type="common">Senegal bichir</name>
    <dbReference type="NCBI Taxonomy" id="55291"/>
    <lineage>
        <taxon>Eukaryota</taxon>
        <taxon>Metazoa</taxon>
        <taxon>Chordata</taxon>
        <taxon>Craniata</taxon>
        <taxon>Vertebrata</taxon>
        <taxon>Euteleostomi</taxon>
        <taxon>Actinopterygii</taxon>
        <taxon>Polypteriformes</taxon>
        <taxon>Polypteridae</taxon>
        <taxon>Polypterus</taxon>
    </lineage>
</organism>
<evidence type="ECO:0000256" key="7">
    <source>
        <dbReference type="SAM" id="MobiDB-lite"/>
    </source>
</evidence>
<proteinExistence type="predicted"/>
<dbReference type="InterPro" id="IPR003599">
    <property type="entry name" value="Ig_sub"/>
</dbReference>
<dbReference type="SUPFAM" id="SSF48726">
    <property type="entry name" value="Immunoglobulin"/>
    <property type="match status" value="1"/>
</dbReference>
<protein>
    <submittedName>
        <fullName evidence="10">ISLR2 protein</fullName>
    </submittedName>
</protein>
<evidence type="ECO:0000259" key="9">
    <source>
        <dbReference type="PROSITE" id="PS50835"/>
    </source>
</evidence>
<keyword evidence="6" id="KW-0393">Immunoglobulin domain</keyword>
<keyword evidence="8" id="KW-0812">Transmembrane</keyword>
<dbReference type="Proteomes" id="UP000886611">
    <property type="component" value="Unassembled WGS sequence"/>
</dbReference>
<dbReference type="PANTHER" id="PTHR24366:SF15">
    <property type="entry name" value="IMMUNOGLOBULIN SUPERFAMILY CONTAINING LEUCINE-RICH REPEAT PROTEIN 2"/>
    <property type="match status" value="1"/>
</dbReference>
<dbReference type="EMBL" id="JAATIS010000094">
    <property type="protein sequence ID" value="KAG2471326.1"/>
    <property type="molecule type" value="Genomic_DNA"/>
</dbReference>
<dbReference type="InterPro" id="IPR001611">
    <property type="entry name" value="Leu-rich_rpt"/>
</dbReference>
<dbReference type="SUPFAM" id="SSF52058">
    <property type="entry name" value="L domain-like"/>
    <property type="match status" value="1"/>
</dbReference>
<evidence type="ECO:0000256" key="4">
    <source>
        <dbReference type="ARBA" id="ARBA00023157"/>
    </source>
</evidence>
<sequence length="769" mass="85000">MGDIGNENAAEDSATAQGSVWGEIEMEEGDDNAPEPYDGFKRPAKKRQAGRRKEPRENAVMLRLVLLRKARSRCSPTGYAGQAPGMMAYMRCLVLWTFFMRAVQSCPEPCICTDKYAHQFTDCAYKDLQVVPEGLPSNVTTLSLTANKIKSLLKNSFVNVTQVTSLWLAHNEIVTIEKGTLAVLVQLRNLDLSYNQIAHFPWEDLYNLTALQLLKMNNNHMVNLPKDAFSTLKDLRSLRINNNRFTSILQGTFDSLSSMSHLQIYNNPFSCTCTLYWLKDWIEGALISIPEQEYIVCESPEDFKGIQISKLPKLQCVPPSVSISTQPSLDSTVLVEGMTLTFHCNTSGSPKPEVKWNIRTGGQNIQFNLPLGHTENHDLPLEDSQNTATRFLVFKNGTLIVPHISKRDNGSYVCSAKNDQGSKENTVKVAVAGIGKGAVNTMQERIFDKNAISEGKSGVNVFKNHAISLPDSGITITDPTKATYSVATERGGAAVASGAPVIMQKCGIRDRTEYISNHAFNQSTEDQKRHTFDFGVIALEVSETEAKVQLTALQTSVEKPHLEMLYLCVDAGNGHSLVQWSKIEAGVNAYQFQGLHPGTNYTLCLTYTGEDCQVQVVFTTRRKVPSLLIIVVVSTFLLAIATVPLLGATCCHLLYKYQGKTYKLIMKTQNPDQMEKHMVADFDPRASYADSEKNYNASEMGETAGDGEEVEGEIEADESIVNESIPGSQSKTNQEEFEVGSEYSDRLPLGAEAVNISPEINGNYKQSGR</sequence>
<feature type="transmembrane region" description="Helical" evidence="8">
    <location>
        <begin position="627"/>
        <end position="655"/>
    </location>
</feature>
<feature type="non-terminal residue" evidence="10">
    <location>
        <position position="769"/>
    </location>
</feature>
<dbReference type="InterPro" id="IPR032675">
    <property type="entry name" value="LRR_dom_sf"/>
</dbReference>
<evidence type="ECO:0000256" key="2">
    <source>
        <dbReference type="ARBA" id="ARBA00022729"/>
    </source>
</evidence>
<feature type="compositionally biased region" description="Acidic residues" evidence="7">
    <location>
        <begin position="705"/>
        <end position="720"/>
    </location>
</feature>
<dbReference type="InterPro" id="IPR013098">
    <property type="entry name" value="Ig_I-set"/>
</dbReference>
<evidence type="ECO:0000256" key="1">
    <source>
        <dbReference type="ARBA" id="ARBA00022614"/>
    </source>
</evidence>
<keyword evidence="2" id="KW-0732">Signal</keyword>
<feature type="region of interest" description="Disordered" evidence="7">
    <location>
        <begin position="690"/>
        <end position="743"/>
    </location>
</feature>
<feature type="domain" description="Ig-like" evidence="9">
    <location>
        <begin position="319"/>
        <end position="430"/>
    </location>
</feature>
<keyword evidence="8" id="KW-1133">Transmembrane helix</keyword>
<dbReference type="Pfam" id="PF07679">
    <property type="entry name" value="I-set"/>
    <property type="match status" value="1"/>
</dbReference>
<dbReference type="SMART" id="SM00369">
    <property type="entry name" value="LRR_TYP"/>
    <property type="match status" value="5"/>
</dbReference>
<evidence type="ECO:0000256" key="8">
    <source>
        <dbReference type="SAM" id="Phobius"/>
    </source>
</evidence>